<reference evidence="2 3" key="1">
    <citation type="journal article" date="2019" name="ISME J.">
        <title>Genome analyses of uncultured TG2/ZB3 bacteria in 'Margulisbacteria' specifically attached to ectosymbiotic spirochetes of protists in the termite gut.</title>
        <authorList>
            <person name="Utami Y.D."/>
            <person name="Kuwahara H."/>
            <person name="Igai K."/>
            <person name="Murakami T."/>
            <person name="Sugaya K."/>
            <person name="Morikawa T."/>
            <person name="Nagura Y."/>
            <person name="Yuki M."/>
            <person name="Deevong P."/>
            <person name="Inoue T."/>
            <person name="Kihara K."/>
            <person name="Lo N."/>
            <person name="Yamada A."/>
            <person name="Ohkuma M."/>
            <person name="Hongoh Y."/>
        </authorList>
    </citation>
    <scope>NUCLEOTIDE SEQUENCE [LARGE SCALE GENOMIC DNA]</scope>
    <source>
        <strain evidence="2">NkOx7-02</strain>
    </source>
</reference>
<dbReference type="SUPFAM" id="SSF52540">
    <property type="entry name" value="P-loop containing nucleoside triphosphate hydrolases"/>
    <property type="match status" value="1"/>
</dbReference>
<dbReference type="Gene3D" id="3.40.50.300">
    <property type="entry name" value="P-loop containing nucleotide triphosphate hydrolases"/>
    <property type="match status" value="1"/>
</dbReference>
<dbReference type="Proteomes" id="UP000275925">
    <property type="component" value="Unassembled WGS sequence"/>
</dbReference>
<gene>
    <name evidence="2" type="ORF">NO2_1730</name>
</gene>
<evidence type="ECO:0000313" key="2">
    <source>
        <dbReference type="EMBL" id="GBR77329.1"/>
    </source>
</evidence>
<feature type="domain" description="AAA" evidence="1">
    <location>
        <begin position="4"/>
        <end position="41"/>
    </location>
</feature>
<accession>A0A388TJ77</accession>
<dbReference type="Pfam" id="PF13614">
    <property type="entry name" value="AAA_31"/>
    <property type="match status" value="1"/>
</dbReference>
<dbReference type="InterPro" id="IPR025669">
    <property type="entry name" value="AAA_dom"/>
</dbReference>
<proteinExistence type="predicted"/>
<dbReference type="CDD" id="cd02042">
    <property type="entry name" value="ParAB_family"/>
    <property type="match status" value="1"/>
</dbReference>
<organism evidence="2 3">
    <name type="scientific">Candidatus Termititenax persephonae</name>
    <dbReference type="NCBI Taxonomy" id="2218525"/>
    <lineage>
        <taxon>Bacteria</taxon>
        <taxon>Bacillati</taxon>
        <taxon>Candidatus Margulisiibacteriota</taxon>
        <taxon>Candidatus Termititenacia</taxon>
        <taxon>Candidatus Termititenacales</taxon>
        <taxon>Candidatus Termititenacaceae</taxon>
        <taxon>Candidatus Termititenax</taxon>
    </lineage>
</organism>
<keyword evidence="3" id="KW-1185">Reference proteome</keyword>
<comment type="caution">
    <text evidence="2">The sequence shown here is derived from an EMBL/GenBank/DDBJ whole genome shotgun (WGS) entry which is preliminary data.</text>
</comment>
<evidence type="ECO:0000259" key="1">
    <source>
        <dbReference type="Pfam" id="PF13614"/>
    </source>
</evidence>
<dbReference type="AlphaFoldDB" id="A0A388TJ77"/>
<dbReference type="InterPro" id="IPR050678">
    <property type="entry name" value="DNA_Partitioning_ATPase"/>
</dbReference>
<dbReference type="PANTHER" id="PTHR13696">
    <property type="entry name" value="P-LOOP CONTAINING NUCLEOSIDE TRIPHOSPHATE HYDROLASE"/>
    <property type="match status" value="1"/>
</dbReference>
<dbReference type="InterPro" id="IPR027417">
    <property type="entry name" value="P-loop_NTPase"/>
</dbReference>
<dbReference type="EMBL" id="BGZO01000195">
    <property type="protein sequence ID" value="GBR77329.1"/>
    <property type="molecule type" value="Genomic_DNA"/>
</dbReference>
<protein>
    <submittedName>
        <fullName evidence="2">Peptidase</fullName>
    </submittedName>
</protein>
<name>A0A388TJ77_9BACT</name>
<feature type="non-terminal residue" evidence="2">
    <location>
        <position position="41"/>
    </location>
</feature>
<dbReference type="PANTHER" id="PTHR13696:SF52">
    <property type="entry name" value="PARA FAMILY PROTEIN CT_582"/>
    <property type="match status" value="1"/>
</dbReference>
<evidence type="ECO:0000313" key="3">
    <source>
        <dbReference type="Proteomes" id="UP000275925"/>
    </source>
</evidence>
<sequence length="41" mass="4100">MGVIIAIVNQKGGVGKTTTAINLGTSLAESGKMVLLVDSDP</sequence>